<dbReference type="Gene3D" id="1.20.1250.20">
    <property type="entry name" value="MFS general substrate transporter like domains"/>
    <property type="match status" value="1"/>
</dbReference>
<dbReference type="PANTHER" id="PTHR31585">
    <property type="entry name" value="FOLATE-BIOPTERIN TRANSPORTER 1, CHLOROPLASTIC"/>
    <property type="match status" value="1"/>
</dbReference>
<feature type="transmembrane region" description="Helical" evidence="8">
    <location>
        <begin position="161"/>
        <end position="182"/>
    </location>
</feature>
<organism evidence="9 10">
    <name type="scientific">Phytophthora lilii</name>
    <dbReference type="NCBI Taxonomy" id="2077276"/>
    <lineage>
        <taxon>Eukaryota</taxon>
        <taxon>Sar</taxon>
        <taxon>Stramenopiles</taxon>
        <taxon>Oomycota</taxon>
        <taxon>Peronosporomycetes</taxon>
        <taxon>Peronosporales</taxon>
        <taxon>Peronosporaceae</taxon>
        <taxon>Phytophthora</taxon>
    </lineage>
</organism>
<evidence type="ECO:0000256" key="7">
    <source>
        <dbReference type="SAM" id="MobiDB-lite"/>
    </source>
</evidence>
<dbReference type="InterPro" id="IPR039309">
    <property type="entry name" value="BT1"/>
</dbReference>
<dbReference type="InterPro" id="IPR004324">
    <property type="entry name" value="FBT"/>
</dbReference>
<feature type="transmembrane region" description="Helical" evidence="8">
    <location>
        <begin position="373"/>
        <end position="392"/>
    </location>
</feature>
<comment type="caution">
    <text evidence="9">The sequence shown here is derived from an EMBL/GenBank/DDBJ whole genome shotgun (WGS) entry which is preliminary data.</text>
</comment>
<dbReference type="GO" id="GO:0016020">
    <property type="term" value="C:membrane"/>
    <property type="evidence" value="ECO:0007669"/>
    <property type="project" value="UniProtKB-SubCell"/>
</dbReference>
<accession>A0A9W6TS63</accession>
<comment type="similarity">
    <text evidence="2">Belongs to the major facilitator superfamily. Folate-biopterin transporter (TC 2.A.71) family.</text>
</comment>
<name>A0A9W6TS63_9STRA</name>
<keyword evidence="4 8" id="KW-0812">Transmembrane</keyword>
<keyword evidence="3" id="KW-0813">Transport</keyword>
<evidence type="ECO:0000256" key="8">
    <source>
        <dbReference type="SAM" id="Phobius"/>
    </source>
</evidence>
<evidence type="ECO:0000256" key="5">
    <source>
        <dbReference type="ARBA" id="ARBA00022989"/>
    </source>
</evidence>
<keyword evidence="10" id="KW-1185">Reference proteome</keyword>
<keyword evidence="6 8" id="KW-0472">Membrane</keyword>
<dbReference type="EMBL" id="BSXW01000308">
    <property type="protein sequence ID" value="GMF18179.1"/>
    <property type="molecule type" value="Genomic_DNA"/>
</dbReference>
<feature type="transmembrane region" description="Helical" evidence="8">
    <location>
        <begin position="489"/>
        <end position="510"/>
    </location>
</feature>
<feature type="transmembrane region" description="Helical" evidence="8">
    <location>
        <begin position="188"/>
        <end position="206"/>
    </location>
</feature>
<dbReference type="Proteomes" id="UP001165083">
    <property type="component" value="Unassembled WGS sequence"/>
</dbReference>
<evidence type="ECO:0000256" key="3">
    <source>
        <dbReference type="ARBA" id="ARBA00022448"/>
    </source>
</evidence>
<dbReference type="AlphaFoldDB" id="A0A9W6TS63"/>
<dbReference type="OrthoDB" id="754047at2759"/>
<dbReference type="PANTHER" id="PTHR31585:SF6">
    <property type="entry name" value="FOLATE-BIOPTERIN TRANSPORTER 2-RELATED"/>
    <property type="match status" value="1"/>
</dbReference>
<evidence type="ECO:0000256" key="6">
    <source>
        <dbReference type="ARBA" id="ARBA00023136"/>
    </source>
</evidence>
<feature type="compositionally biased region" description="Low complexity" evidence="7">
    <location>
        <begin position="29"/>
        <end position="54"/>
    </location>
</feature>
<evidence type="ECO:0000313" key="9">
    <source>
        <dbReference type="EMBL" id="GMF18179.1"/>
    </source>
</evidence>
<protein>
    <submittedName>
        <fullName evidence="9">Unnamed protein product</fullName>
    </submittedName>
</protein>
<proteinExistence type="inferred from homology"/>
<dbReference type="CDD" id="cd17484">
    <property type="entry name" value="MFS_FBT"/>
    <property type="match status" value="1"/>
</dbReference>
<feature type="transmembrane region" description="Helical" evidence="8">
    <location>
        <begin position="227"/>
        <end position="248"/>
    </location>
</feature>
<dbReference type="SUPFAM" id="SSF103473">
    <property type="entry name" value="MFS general substrate transporter"/>
    <property type="match status" value="1"/>
</dbReference>
<comment type="subcellular location">
    <subcellularLocation>
        <location evidence="1">Membrane</location>
        <topology evidence="1">Multi-pass membrane protein</topology>
    </subcellularLocation>
</comment>
<reference evidence="9" key="1">
    <citation type="submission" date="2023-04" db="EMBL/GenBank/DDBJ databases">
        <title>Phytophthora lilii NBRC 32176.</title>
        <authorList>
            <person name="Ichikawa N."/>
            <person name="Sato H."/>
            <person name="Tonouchi N."/>
        </authorList>
    </citation>
    <scope>NUCLEOTIDE SEQUENCE</scope>
    <source>
        <strain evidence="9">NBRC 32176</strain>
    </source>
</reference>
<dbReference type="InterPro" id="IPR036259">
    <property type="entry name" value="MFS_trans_sf"/>
</dbReference>
<feature type="region of interest" description="Disordered" evidence="7">
    <location>
        <begin position="1"/>
        <end position="66"/>
    </location>
</feature>
<feature type="transmembrane region" description="Helical" evidence="8">
    <location>
        <begin position="254"/>
        <end position="272"/>
    </location>
</feature>
<dbReference type="NCBIfam" id="TIGR00788">
    <property type="entry name" value="fbt"/>
    <property type="match status" value="1"/>
</dbReference>
<dbReference type="Pfam" id="PF03092">
    <property type="entry name" value="BT1"/>
    <property type="match status" value="1"/>
</dbReference>
<keyword evidence="5 8" id="KW-1133">Transmembrane helix</keyword>
<feature type="region of interest" description="Disordered" evidence="7">
    <location>
        <begin position="507"/>
        <end position="539"/>
    </location>
</feature>
<evidence type="ECO:0000313" key="10">
    <source>
        <dbReference type="Proteomes" id="UP001165083"/>
    </source>
</evidence>
<gene>
    <name evidence="9" type="ORF">Plil01_000675800</name>
</gene>
<evidence type="ECO:0000256" key="1">
    <source>
        <dbReference type="ARBA" id="ARBA00004141"/>
    </source>
</evidence>
<evidence type="ECO:0000256" key="4">
    <source>
        <dbReference type="ARBA" id="ARBA00022692"/>
    </source>
</evidence>
<feature type="transmembrane region" description="Helical" evidence="8">
    <location>
        <begin position="448"/>
        <end position="469"/>
    </location>
</feature>
<evidence type="ECO:0000256" key="2">
    <source>
        <dbReference type="ARBA" id="ARBA00007015"/>
    </source>
</evidence>
<sequence length="539" mass="57784">MDSSDVELPPRGIRGRNKKAEDLEGGAGPASPSASSSGDASTAASDADASVASALEQEKQQPKRRKAALSSAQAVLHWWRSMRLQFGDGLLLQIFFVYFTQGIRSTLCSLGTSYYLNETLALPPAQSEALRATAAIPWIIKPLYGMLSDSVPIWGTRRKSYLLIFSAVSAAAYFALSMPGLITSYEGALVALVVASLGIAFCDVVIDGKVVEAARSEREDMAGNLQTLSWISLSVGSVLGSMVSGYALNTFGPLGVFFLSAVGPLCVVLISIKIPEETYVPQGNLGFLQTVQDQCRALASVVVDPICWRPMLWIFLSNALPPSVGEAMFSFKTAELGFSKSFLGFISTVGSFTLLGTTALYNAYFRDMPFRRMFFRIQLASACVSFAEFVLVSRLNIAFGIGDRFFIFGDEILSDVVARLKHMPSLVLCAKICPPGIEGTMFALLMSIYNFSWSVASYGGSWLCSYLQISKTNFAGLAAAVTIRSVAKLVPLFLLFMVPATTSISSSSLASKAKAKSGRKQSESGSESDGAAIDLKVQA</sequence>
<feature type="transmembrane region" description="Helical" evidence="8">
    <location>
        <begin position="342"/>
        <end position="361"/>
    </location>
</feature>